<evidence type="ECO:0000313" key="1">
    <source>
        <dbReference type="EMBL" id="PKU89188.1"/>
    </source>
</evidence>
<reference evidence="1 2" key="1">
    <citation type="submission" date="2017-10" db="EMBL/GenBank/DDBJ databases">
        <title>Bifidobacterium genomics.</title>
        <authorList>
            <person name="Lugli G.A."/>
            <person name="Milani C."/>
            <person name="Mancabelli L."/>
        </authorList>
    </citation>
    <scope>NUCLEOTIDE SEQUENCE [LARGE SCALE GENOMIC DNA]</scope>
    <source>
        <strain evidence="1 2">1542B</strain>
    </source>
</reference>
<name>A0A2N3QF26_9BIFI</name>
<protein>
    <submittedName>
        <fullName evidence="1">Phage AbiD protein</fullName>
    </submittedName>
</protein>
<gene>
    <name evidence="1" type="ORF">CQR47_1622</name>
</gene>
<evidence type="ECO:0000313" key="2">
    <source>
        <dbReference type="Proteomes" id="UP000233727"/>
    </source>
</evidence>
<dbReference type="EMBL" id="PCGY01000022">
    <property type="protein sequence ID" value="PKU89188.1"/>
    <property type="molecule type" value="Genomic_DNA"/>
</dbReference>
<organism evidence="1 2">
    <name type="scientific">Bifidobacterium thermophilum</name>
    <dbReference type="NCBI Taxonomy" id="33905"/>
    <lineage>
        <taxon>Bacteria</taxon>
        <taxon>Bacillati</taxon>
        <taxon>Actinomycetota</taxon>
        <taxon>Actinomycetes</taxon>
        <taxon>Bifidobacteriales</taxon>
        <taxon>Bifidobacteriaceae</taxon>
        <taxon>Bifidobacterium</taxon>
    </lineage>
</organism>
<dbReference type="AlphaFoldDB" id="A0A2N3QF26"/>
<dbReference type="Pfam" id="PF07751">
    <property type="entry name" value="Abi_2"/>
    <property type="match status" value="1"/>
</dbReference>
<dbReference type="Proteomes" id="UP000233727">
    <property type="component" value="Unassembled WGS sequence"/>
</dbReference>
<proteinExistence type="predicted"/>
<accession>A0A2N3QF26</accession>
<sequence length="422" mass="48944">MDDDGIQQLHPYPQHPPKSVGDLAAKLIENGLGGVDRPTLERRIEQVGYFRLKGYWYPFLTPIPDRPAKRVLPFREGTRFHDIWDQYVFDQELRVLVFDGIITIEIYLKSFLAHELSLFGGEFGYMTQAGLPELSYDEHLACLDSLRRTFKKSNIPYIRHFRNTYDNPLPPYWMIVGCLSYGTLKENFYRGAPNSIKRKLAASLHVFNPNSNPDVHGDIKILSNWLETIRQARNMTAHHDRFWNESSTRIAPKLPKHRSGSHATDWWGNDWDAFRGSTGSAAFLTMENYLLTQIDGPSWRRKFIDLMHRYPQIPAPAMGFPDDWESLALWRRSRERESGRVQRDDNEIENQRVVVNQKPEFWEKVEKWLVTEGEGTEKERGCVHVAASMPSKIPTEKQCAVIVGLMHRIENEGCPFHMVTTS</sequence>
<dbReference type="InterPro" id="IPR011664">
    <property type="entry name" value="Abi_system_AbiD/AbiF-like"/>
</dbReference>
<comment type="caution">
    <text evidence="1">The sequence shown here is derived from an EMBL/GenBank/DDBJ whole genome shotgun (WGS) entry which is preliminary data.</text>
</comment>
<dbReference type="RefSeq" id="WP_101455358.1">
    <property type="nucleotide sequence ID" value="NZ_PCGY01000022.1"/>
</dbReference>